<dbReference type="AlphaFoldDB" id="A0A2U3B4Z2"/>
<protein>
    <submittedName>
        <fullName evidence="1">Uncharacterized protein</fullName>
    </submittedName>
</protein>
<evidence type="ECO:0000313" key="2">
    <source>
        <dbReference type="Proteomes" id="UP000245362"/>
    </source>
</evidence>
<gene>
    <name evidence="1" type="ORF">DI392_18480</name>
</gene>
<dbReference type="EMBL" id="QFWT01000014">
    <property type="protein sequence ID" value="PWI31868.1"/>
    <property type="molecule type" value="Genomic_DNA"/>
</dbReference>
<evidence type="ECO:0000313" key="1">
    <source>
        <dbReference type="EMBL" id="PWI31868.1"/>
    </source>
</evidence>
<name>A0A2U3B4Z2_9VIBR</name>
<reference evidence="1 2" key="1">
    <citation type="submission" date="2018-05" db="EMBL/GenBank/DDBJ databases">
        <title>Vibrio limimaris sp. nov., isolated from marine sediment.</title>
        <authorList>
            <person name="Li C.-M."/>
        </authorList>
    </citation>
    <scope>NUCLEOTIDE SEQUENCE [LARGE SCALE GENOMIC DNA]</scope>
    <source>
        <strain evidence="1 2">E4404</strain>
    </source>
</reference>
<comment type="caution">
    <text evidence="1">The sequence shown here is derived from an EMBL/GenBank/DDBJ whole genome shotgun (WGS) entry which is preliminary data.</text>
</comment>
<organism evidence="1 2">
    <name type="scientific">Vibrio albus</name>
    <dbReference type="NCBI Taxonomy" id="2200953"/>
    <lineage>
        <taxon>Bacteria</taxon>
        <taxon>Pseudomonadati</taxon>
        <taxon>Pseudomonadota</taxon>
        <taxon>Gammaproteobacteria</taxon>
        <taxon>Vibrionales</taxon>
        <taxon>Vibrionaceae</taxon>
        <taxon>Vibrio</taxon>
    </lineage>
</organism>
<dbReference type="Proteomes" id="UP000245362">
    <property type="component" value="Unassembled WGS sequence"/>
</dbReference>
<proteinExistence type="predicted"/>
<sequence>MTWIQIVITDMTLPVYNFVVKIFLSCQKQGNIRPYRGFCLWGYFYYYTHIKKDHYYILWILIIKNTLSTQFTVLSTIDEILIVGG</sequence>
<keyword evidence="2" id="KW-1185">Reference proteome</keyword>
<accession>A0A2U3B4Z2</accession>